<reference evidence="2" key="1">
    <citation type="submission" date="2020-08" db="EMBL/GenBank/DDBJ databases">
        <title>Multicomponent nature underlies the extraordinary mechanical properties of spider dragline silk.</title>
        <authorList>
            <person name="Kono N."/>
            <person name="Nakamura H."/>
            <person name="Mori M."/>
            <person name="Yoshida Y."/>
            <person name="Ohtoshi R."/>
            <person name="Malay A.D."/>
            <person name="Moran D.A.P."/>
            <person name="Tomita M."/>
            <person name="Numata K."/>
            <person name="Arakawa K."/>
        </authorList>
    </citation>
    <scope>NUCLEOTIDE SEQUENCE</scope>
</reference>
<proteinExistence type="predicted"/>
<evidence type="ECO:0000313" key="3">
    <source>
        <dbReference type="Proteomes" id="UP000886998"/>
    </source>
</evidence>
<dbReference type="Proteomes" id="UP000886998">
    <property type="component" value="Unassembled WGS sequence"/>
</dbReference>
<keyword evidence="1" id="KW-0812">Transmembrane</keyword>
<name>A0A8X6XT88_9ARAC</name>
<keyword evidence="1" id="KW-1133">Transmembrane helix</keyword>
<evidence type="ECO:0000313" key="2">
    <source>
        <dbReference type="EMBL" id="GFY57161.1"/>
    </source>
</evidence>
<comment type="caution">
    <text evidence="2">The sequence shown here is derived from an EMBL/GenBank/DDBJ whole genome shotgun (WGS) entry which is preliminary data.</text>
</comment>
<evidence type="ECO:0000256" key="1">
    <source>
        <dbReference type="SAM" id="Phobius"/>
    </source>
</evidence>
<keyword evidence="1" id="KW-0472">Membrane</keyword>
<dbReference type="EMBL" id="BMAV01011365">
    <property type="protein sequence ID" value="GFY57161.1"/>
    <property type="molecule type" value="Genomic_DNA"/>
</dbReference>
<sequence>MVYPPFSIYHKPASFPPELRPNQDAPPIDGLVEESKAFLHSIPGLTRHFDLILPEVLIDPYTNSSSFLSIFFIYSLVALGISGNLLFRGILELFHEGCAKIDGHL</sequence>
<dbReference type="AlphaFoldDB" id="A0A8X6XT88"/>
<gene>
    <name evidence="2" type="ORF">TNIN_470271</name>
</gene>
<keyword evidence="3" id="KW-1185">Reference proteome</keyword>
<protein>
    <submittedName>
        <fullName evidence="2">Uncharacterized protein</fullName>
    </submittedName>
</protein>
<feature type="transmembrane region" description="Helical" evidence="1">
    <location>
        <begin position="67"/>
        <end position="87"/>
    </location>
</feature>
<accession>A0A8X6XT88</accession>
<organism evidence="2 3">
    <name type="scientific">Trichonephila inaurata madagascariensis</name>
    <dbReference type="NCBI Taxonomy" id="2747483"/>
    <lineage>
        <taxon>Eukaryota</taxon>
        <taxon>Metazoa</taxon>
        <taxon>Ecdysozoa</taxon>
        <taxon>Arthropoda</taxon>
        <taxon>Chelicerata</taxon>
        <taxon>Arachnida</taxon>
        <taxon>Araneae</taxon>
        <taxon>Araneomorphae</taxon>
        <taxon>Entelegynae</taxon>
        <taxon>Araneoidea</taxon>
        <taxon>Nephilidae</taxon>
        <taxon>Trichonephila</taxon>
        <taxon>Trichonephila inaurata</taxon>
    </lineage>
</organism>